<organism evidence="4 5">
    <name type="scientific">Amycolatopsis marina</name>
    <dbReference type="NCBI Taxonomy" id="490629"/>
    <lineage>
        <taxon>Bacteria</taxon>
        <taxon>Bacillati</taxon>
        <taxon>Actinomycetota</taxon>
        <taxon>Actinomycetes</taxon>
        <taxon>Pseudonocardiales</taxon>
        <taxon>Pseudonocardiaceae</taxon>
        <taxon>Amycolatopsis</taxon>
    </lineage>
</organism>
<proteinExistence type="inferred from homology"/>
<reference evidence="5" key="1">
    <citation type="submission" date="2016-10" db="EMBL/GenBank/DDBJ databases">
        <authorList>
            <person name="Varghese N."/>
            <person name="Submissions S."/>
        </authorList>
    </citation>
    <scope>NUCLEOTIDE SEQUENCE [LARGE SCALE GENOMIC DNA]</scope>
    <source>
        <strain evidence="5">CGMCC 4.3568</strain>
    </source>
</reference>
<dbReference type="STRING" id="490629.SAMN05216266_107125"/>
<keyword evidence="5" id="KW-1185">Reference proteome</keyword>
<dbReference type="CDD" id="cd05233">
    <property type="entry name" value="SDR_c"/>
    <property type="match status" value="1"/>
</dbReference>
<evidence type="ECO:0000256" key="1">
    <source>
        <dbReference type="ARBA" id="ARBA00006484"/>
    </source>
</evidence>
<dbReference type="EMBL" id="FOKG01000007">
    <property type="protein sequence ID" value="SFB26841.1"/>
    <property type="molecule type" value="Genomic_DNA"/>
</dbReference>
<dbReference type="InterPro" id="IPR002347">
    <property type="entry name" value="SDR_fam"/>
</dbReference>
<evidence type="ECO:0000313" key="4">
    <source>
        <dbReference type="EMBL" id="SFB26841.1"/>
    </source>
</evidence>
<dbReference type="Pfam" id="PF00106">
    <property type="entry name" value="adh_short"/>
    <property type="match status" value="1"/>
</dbReference>
<dbReference type="InterPro" id="IPR020904">
    <property type="entry name" value="Sc_DH/Rdtase_CS"/>
</dbReference>
<dbReference type="OrthoDB" id="9804774at2"/>
<keyword evidence="2" id="KW-0560">Oxidoreductase</keyword>
<dbReference type="SUPFAM" id="SSF51735">
    <property type="entry name" value="NAD(P)-binding Rossmann-fold domains"/>
    <property type="match status" value="1"/>
</dbReference>
<protein>
    <submittedName>
        <fullName evidence="4">NAD(P)-dependent dehydrogenase, short-chain alcohol dehydrogenase family</fullName>
    </submittedName>
</protein>
<comment type="similarity">
    <text evidence="1 3">Belongs to the short-chain dehydrogenases/reductases (SDR) family.</text>
</comment>
<evidence type="ECO:0000313" key="5">
    <source>
        <dbReference type="Proteomes" id="UP000243799"/>
    </source>
</evidence>
<sequence>MTAEESDSRGVLVTGASKGIGRAVALAFAARGDRVAVHYGSDTDAARRTLSELPGGGHLLVPGDLSEPDGAQAVADRAEEGLGGVCVLVNNAAVGTTQDNAHPVPTTSYSDWQRAWETSFAVNVFGAANLTFCVTRKMIAAAVGGRVINVGSRGAFRGEPEHPAYGAGKAALQAFGQSLALSLAPHGIAVTSVAPGFTATERVADRLAGPAGDALRAQSPFGRVGSPGEIAEAVVYLASGPAEWASGAILDLNGASHLRM</sequence>
<dbReference type="Gene3D" id="3.40.50.720">
    <property type="entry name" value="NAD(P)-binding Rossmann-like Domain"/>
    <property type="match status" value="1"/>
</dbReference>
<gene>
    <name evidence="4" type="ORF">SAMN05216266_107125</name>
</gene>
<dbReference type="PROSITE" id="PS00061">
    <property type="entry name" value="ADH_SHORT"/>
    <property type="match status" value="1"/>
</dbReference>
<dbReference type="AlphaFoldDB" id="A0A1I0ZMW6"/>
<dbReference type="RefSeq" id="WP_091673450.1">
    <property type="nucleotide sequence ID" value="NZ_FOKG01000007.1"/>
</dbReference>
<dbReference type="GO" id="GO:0016491">
    <property type="term" value="F:oxidoreductase activity"/>
    <property type="evidence" value="ECO:0007669"/>
    <property type="project" value="UniProtKB-KW"/>
</dbReference>
<dbReference type="PANTHER" id="PTHR43639:SF1">
    <property type="entry name" value="SHORT-CHAIN DEHYDROGENASE_REDUCTASE FAMILY PROTEIN"/>
    <property type="match status" value="1"/>
</dbReference>
<dbReference type="PANTHER" id="PTHR43639">
    <property type="entry name" value="OXIDOREDUCTASE, SHORT-CHAIN DEHYDROGENASE/REDUCTASE FAMILY (AFU_ORTHOLOGUE AFUA_5G02870)"/>
    <property type="match status" value="1"/>
</dbReference>
<dbReference type="Proteomes" id="UP000243799">
    <property type="component" value="Unassembled WGS sequence"/>
</dbReference>
<accession>A0A1I0ZMW6</accession>
<dbReference type="PRINTS" id="PR00081">
    <property type="entry name" value="GDHRDH"/>
</dbReference>
<dbReference type="PRINTS" id="PR00080">
    <property type="entry name" value="SDRFAMILY"/>
</dbReference>
<evidence type="ECO:0000256" key="2">
    <source>
        <dbReference type="ARBA" id="ARBA00023002"/>
    </source>
</evidence>
<evidence type="ECO:0000256" key="3">
    <source>
        <dbReference type="RuleBase" id="RU000363"/>
    </source>
</evidence>
<dbReference type="InterPro" id="IPR036291">
    <property type="entry name" value="NAD(P)-bd_dom_sf"/>
</dbReference>
<name>A0A1I0ZMW6_9PSEU</name>